<keyword evidence="2" id="KW-0732">Signal</keyword>
<evidence type="ECO:0000313" key="4">
    <source>
        <dbReference type="EMBL" id="KAF3610209.1"/>
    </source>
</evidence>
<evidence type="ECO:0008006" key="6">
    <source>
        <dbReference type="Google" id="ProtNLM"/>
    </source>
</evidence>
<feature type="region of interest" description="Disordered" evidence="1">
    <location>
        <begin position="55"/>
        <end position="94"/>
    </location>
</feature>
<reference evidence="4" key="2">
    <citation type="submission" date="2019-12" db="EMBL/GenBank/DDBJ databases">
        <authorList>
            <person name="Studholme D.J."/>
            <person name="Sarris P."/>
        </authorList>
    </citation>
    <scope>NUCLEOTIDE SEQUENCE</scope>
    <source>
        <strain evidence="4">PFS-1207/04</strain>
        <tissue evidence="4">Leaf</tissue>
    </source>
</reference>
<evidence type="ECO:0000256" key="1">
    <source>
        <dbReference type="SAM" id="MobiDB-lite"/>
    </source>
</evidence>
<evidence type="ECO:0000313" key="5">
    <source>
        <dbReference type="Proteomes" id="UP000266723"/>
    </source>
</evidence>
<gene>
    <name evidence="4" type="ORF">DY000_02047053</name>
    <name evidence="3" type="ORF">F2Q70_00021064</name>
</gene>
<feature type="chain" id="PRO_5035874807" description="Secreted protein" evidence="2">
    <location>
        <begin position="26"/>
        <end position="94"/>
    </location>
</feature>
<organism evidence="3">
    <name type="scientific">Brassica cretica</name>
    <name type="common">Mustard</name>
    <dbReference type="NCBI Taxonomy" id="69181"/>
    <lineage>
        <taxon>Eukaryota</taxon>
        <taxon>Viridiplantae</taxon>
        <taxon>Streptophyta</taxon>
        <taxon>Embryophyta</taxon>
        <taxon>Tracheophyta</taxon>
        <taxon>Spermatophyta</taxon>
        <taxon>Magnoliopsida</taxon>
        <taxon>eudicotyledons</taxon>
        <taxon>Gunneridae</taxon>
        <taxon>Pentapetalae</taxon>
        <taxon>rosids</taxon>
        <taxon>malvids</taxon>
        <taxon>Brassicales</taxon>
        <taxon>Brassicaceae</taxon>
        <taxon>Brassiceae</taxon>
        <taxon>Brassica</taxon>
    </lineage>
</organism>
<evidence type="ECO:0000313" key="3">
    <source>
        <dbReference type="EMBL" id="KAF2545312.1"/>
    </source>
</evidence>
<dbReference type="Proteomes" id="UP000266723">
    <property type="component" value="Unassembled WGS sequence"/>
</dbReference>
<feature type="compositionally biased region" description="Basic and acidic residues" evidence="1">
    <location>
        <begin position="85"/>
        <end position="94"/>
    </location>
</feature>
<comment type="caution">
    <text evidence="3">The sequence shown here is derived from an EMBL/GenBank/DDBJ whole genome shotgun (WGS) entry which is preliminary data.</text>
</comment>
<feature type="signal peptide" evidence="2">
    <location>
        <begin position="1"/>
        <end position="25"/>
    </location>
</feature>
<name>A0A8S9GN61_BRACR</name>
<dbReference type="EMBL" id="QGKY02001925">
    <property type="protein sequence ID" value="KAF2545312.1"/>
    <property type="molecule type" value="Genomic_DNA"/>
</dbReference>
<accession>A0A8S9GN61</accession>
<reference evidence="3" key="1">
    <citation type="submission" date="2019-12" db="EMBL/GenBank/DDBJ databases">
        <title>Genome sequencing and annotation of Brassica cretica.</title>
        <authorList>
            <person name="Studholme D.J."/>
            <person name="Sarris P.F."/>
        </authorList>
    </citation>
    <scope>NUCLEOTIDE SEQUENCE</scope>
    <source>
        <strain evidence="3">PFS-102/07</strain>
        <tissue evidence="3">Leaf</tissue>
    </source>
</reference>
<feature type="compositionally biased region" description="Polar residues" evidence="1">
    <location>
        <begin position="69"/>
        <end position="83"/>
    </location>
</feature>
<dbReference type="EMBL" id="QGKV02000297">
    <property type="protein sequence ID" value="KAF3610209.1"/>
    <property type="molecule type" value="Genomic_DNA"/>
</dbReference>
<keyword evidence="5" id="KW-1185">Reference proteome</keyword>
<protein>
    <recommendedName>
        <fullName evidence="6">Secreted protein</fullName>
    </recommendedName>
</protein>
<reference evidence="4 5" key="3">
    <citation type="journal article" date="2020" name="BMC Genomics">
        <title>Intraspecific diversification of the crop wild relative Brassica cretica Lam. using demographic model selection.</title>
        <authorList>
            <person name="Kioukis A."/>
            <person name="Michalopoulou V.A."/>
            <person name="Briers L."/>
            <person name="Pirintsos S."/>
            <person name="Studholme D.J."/>
            <person name="Pavlidis P."/>
            <person name="Sarris P.F."/>
        </authorList>
    </citation>
    <scope>NUCLEOTIDE SEQUENCE [LARGE SCALE GENOMIC DNA]</scope>
    <source>
        <strain evidence="5">cv. PFS-1207/04</strain>
        <strain evidence="4">PFS-1207/04</strain>
    </source>
</reference>
<evidence type="ECO:0000256" key="2">
    <source>
        <dbReference type="SAM" id="SignalP"/>
    </source>
</evidence>
<dbReference type="AlphaFoldDB" id="A0A8S9GN61"/>
<proteinExistence type="predicted"/>
<sequence>MRLGWFTLLPLVWRTSFLIVAVCGGRIVPATGGGGRSTLDKKCVLVITLQIKPKWEKDSKRSSGKQRSDTQMGKSTRETSQGTAAKDRSRQKCL</sequence>